<dbReference type="InterPro" id="IPR029058">
    <property type="entry name" value="AB_hydrolase_fold"/>
</dbReference>
<name>A0A098SAT5_9BACT</name>
<dbReference type="Proteomes" id="UP000029736">
    <property type="component" value="Unassembled WGS sequence"/>
</dbReference>
<dbReference type="InterPro" id="IPR000073">
    <property type="entry name" value="AB_hydrolase_1"/>
</dbReference>
<comment type="caution">
    <text evidence="2">The sequence shown here is derived from an EMBL/GenBank/DDBJ whole genome shotgun (WGS) entry which is preliminary data.</text>
</comment>
<dbReference type="Pfam" id="PF12697">
    <property type="entry name" value="Abhydrolase_6"/>
    <property type="match status" value="1"/>
</dbReference>
<dbReference type="Gene3D" id="3.40.50.1820">
    <property type="entry name" value="alpha/beta hydrolase"/>
    <property type="match status" value="1"/>
</dbReference>
<keyword evidence="3" id="KW-1185">Reference proteome</keyword>
<protein>
    <recommendedName>
        <fullName evidence="1">AB hydrolase-1 domain-containing protein</fullName>
    </recommendedName>
</protein>
<dbReference type="EMBL" id="JPOS01000012">
    <property type="protein sequence ID" value="KGE89251.1"/>
    <property type="molecule type" value="Genomic_DNA"/>
</dbReference>
<evidence type="ECO:0000313" key="2">
    <source>
        <dbReference type="EMBL" id="KGE89251.1"/>
    </source>
</evidence>
<gene>
    <name evidence="2" type="ORF">IX84_05780</name>
</gene>
<feature type="domain" description="AB hydrolase-1" evidence="1">
    <location>
        <begin position="3"/>
        <end position="246"/>
    </location>
</feature>
<evidence type="ECO:0000259" key="1">
    <source>
        <dbReference type="Pfam" id="PF12697"/>
    </source>
</evidence>
<organism evidence="2 3">
    <name type="scientific">Phaeodactylibacter xiamenensis</name>
    <dbReference type="NCBI Taxonomy" id="1524460"/>
    <lineage>
        <taxon>Bacteria</taxon>
        <taxon>Pseudomonadati</taxon>
        <taxon>Bacteroidota</taxon>
        <taxon>Saprospiria</taxon>
        <taxon>Saprospirales</taxon>
        <taxon>Haliscomenobacteraceae</taxon>
        <taxon>Phaeodactylibacter</taxon>
    </lineage>
</organism>
<evidence type="ECO:0000313" key="3">
    <source>
        <dbReference type="Proteomes" id="UP000029736"/>
    </source>
</evidence>
<sequence>MNVLMLHGNGGGRTRFLPFLEALQDKQAVPFRVHLPELPGFDGRTLPESADGWVPFIDALQRTVAPLWKEPWIVYGHGIGGSLLLEWAARGWALPDSADWQPQKVLLHGIIGASLEHRFFPKLMKPLLIRKTMQALIAWPPMRPVWEKRLFLQPESIPETVRKQFFKDYALCAAFPVFFDLITPAWYREVQQKLQYEAFNFIGGSRERVVASKYLSLWKNDFPNATFDVIEDWDHFPMLEDPGGFYEKLTAYILHEQA</sequence>
<dbReference type="STRING" id="1524460.IX84_05780"/>
<dbReference type="AlphaFoldDB" id="A0A098SAT5"/>
<dbReference type="SUPFAM" id="SSF53474">
    <property type="entry name" value="alpha/beta-Hydrolases"/>
    <property type="match status" value="1"/>
</dbReference>
<proteinExistence type="predicted"/>
<accession>A0A098SAT5</accession>
<reference evidence="2 3" key="1">
    <citation type="journal article" date="2014" name="Int. J. Syst. Evol. Microbiol.">
        <title>Phaeodactylibacter xiamenensis gen. nov., sp. nov., a member of the family Saprospiraceae isolated from the marine alga Phaeodactylum tricornutum.</title>
        <authorList>
            <person name="Chen Z.Jr."/>
            <person name="Lei X."/>
            <person name="Lai Q."/>
            <person name="Li Y."/>
            <person name="Zhang B."/>
            <person name="Zhang J."/>
            <person name="Zhang H."/>
            <person name="Yang L."/>
            <person name="Zheng W."/>
            <person name="Tian Y."/>
            <person name="Yu Z."/>
            <person name="Xu H.Jr."/>
            <person name="Zheng T."/>
        </authorList>
    </citation>
    <scope>NUCLEOTIDE SEQUENCE [LARGE SCALE GENOMIC DNA]</scope>
    <source>
        <strain evidence="2 3">KD52</strain>
    </source>
</reference>